<gene>
    <name evidence="2" type="ORF">III_05869</name>
</gene>
<keyword evidence="1" id="KW-0812">Transmembrane</keyword>
<proteinExistence type="predicted"/>
<sequence length="167" mass="19427">FSFLNSTTCNTFALSFPYSSLLAFLLRFSFLNSTTCNTFAVSLPYFVQLATVQSFLNLIHYTQNRSILKFLSVFFIFTTSYTNKTQHVCGILTLTFLAFSLESLIYQGIRCFLLIHIHITQLATRLRYPYPYFFHKMQHCLRYPYPIVIHKTLIKPIISTIIGIIYG</sequence>
<keyword evidence="1" id="KW-0472">Membrane</keyword>
<evidence type="ECO:0000313" key="2">
    <source>
        <dbReference type="EMBL" id="EJR29368.1"/>
    </source>
</evidence>
<feature type="transmembrane region" description="Helical" evidence="1">
    <location>
        <begin position="94"/>
        <end position="117"/>
    </location>
</feature>
<dbReference type="EMBL" id="AHEV01000053">
    <property type="protein sequence ID" value="EJR29368.1"/>
    <property type="molecule type" value="Genomic_DNA"/>
</dbReference>
<feature type="non-terminal residue" evidence="2">
    <location>
        <position position="1"/>
    </location>
</feature>
<comment type="caution">
    <text evidence="2">The sequence shown here is derived from an EMBL/GenBank/DDBJ whole genome shotgun (WGS) entry which is preliminary data.</text>
</comment>
<name>A0ABC9QUM3_BACMY</name>
<dbReference type="Proteomes" id="UP000006976">
    <property type="component" value="Unassembled WGS sequence"/>
</dbReference>
<evidence type="ECO:0000256" key="1">
    <source>
        <dbReference type="SAM" id="Phobius"/>
    </source>
</evidence>
<organism evidence="2 3">
    <name type="scientific">Bacillus mycoides</name>
    <dbReference type="NCBI Taxonomy" id="1405"/>
    <lineage>
        <taxon>Bacteria</taxon>
        <taxon>Bacillati</taxon>
        <taxon>Bacillota</taxon>
        <taxon>Bacilli</taxon>
        <taxon>Bacillales</taxon>
        <taxon>Bacillaceae</taxon>
        <taxon>Bacillus</taxon>
        <taxon>Bacillus cereus group</taxon>
    </lineage>
</organism>
<feature type="transmembrane region" description="Helical" evidence="1">
    <location>
        <begin position="12"/>
        <end position="30"/>
    </location>
</feature>
<feature type="transmembrane region" description="Helical" evidence="1">
    <location>
        <begin position="42"/>
        <end position="59"/>
    </location>
</feature>
<keyword evidence="1" id="KW-1133">Transmembrane helix</keyword>
<evidence type="ECO:0000313" key="3">
    <source>
        <dbReference type="Proteomes" id="UP000006976"/>
    </source>
</evidence>
<reference evidence="2 3" key="1">
    <citation type="submission" date="2012-04" db="EMBL/GenBank/DDBJ databases">
        <title>The Genome Sequence of Bacillus cereus VD078.</title>
        <authorList>
            <consortium name="The Broad Institute Genome Sequencing Platform"/>
            <consortium name="The Broad Institute Genome Sequencing Center for Infectious Disease"/>
            <person name="Feldgarden M."/>
            <person name="Van der Auwera G.A."/>
            <person name="Mahillon J."/>
            <person name="Duprez V."/>
            <person name="Timmery S."/>
            <person name="Mattelet C."/>
            <person name="Dierick K."/>
            <person name="Sun M."/>
            <person name="Yu Z."/>
            <person name="Zhu L."/>
            <person name="Hu X."/>
            <person name="Shank E.B."/>
            <person name="Swiecicka I."/>
            <person name="Hansen B.M."/>
            <person name="Andrup L."/>
            <person name="Young S.K."/>
            <person name="Zeng Q."/>
            <person name="Gargeya S."/>
            <person name="Fitzgerald M."/>
            <person name="Haas B."/>
            <person name="Abouelleil A."/>
            <person name="Alvarado L."/>
            <person name="Arachchi H.M."/>
            <person name="Berlin A."/>
            <person name="Chapman S.B."/>
            <person name="Goldberg J."/>
            <person name="Griggs A."/>
            <person name="Gujja S."/>
            <person name="Hansen M."/>
            <person name="Howarth C."/>
            <person name="Imamovic A."/>
            <person name="Larimer J."/>
            <person name="McCowen C."/>
            <person name="Montmayeur A."/>
            <person name="Murphy C."/>
            <person name="Neiman D."/>
            <person name="Pearson M."/>
            <person name="Priest M."/>
            <person name="Roberts A."/>
            <person name="Saif S."/>
            <person name="Shea T."/>
            <person name="Sisk P."/>
            <person name="Sykes S."/>
            <person name="Wortman J."/>
            <person name="Nusbaum C."/>
            <person name="Birren B."/>
        </authorList>
    </citation>
    <scope>NUCLEOTIDE SEQUENCE [LARGE SCALE GENOMIC DNA]</scope>
    <source>
        <strain evidence="2 3">VD078</strain>
    </source>
</reference>
<dbReference type="AlphaFoldDB" id="A0ABC9QUM3"/>
<protein>
    <submittedName>
        <fullName evidence="2">Uncharacterized protein</fullName>
    </submittedName>
</protein>
<accession>A0ABC9QUM3</accession>